<evidence type="ECO:0000259" key="8">
    <source>
        <dbReference type="Pfam" id="PF25954"/>
    </source>
</evidence>
<dbReference type="GO" id="GO:0046914">
    <property type="term" value="F:transition metal ion binding"/>
    <property type="evidence" value="ECO:0007669"/>
    <property type="project" value="TreeGrafter"/>
</dbReference>
<reference evidence="10 11" key="1">
    <citation type="journal article" date="2011" name="J. Bacteriol.">
        <title>Complete genome sequences of the chemolithoautotrophic Oligotropha carboxidovorans strains OM4 and OM5.</title>
        <authorList>
            <person name="Volland S."/>
            <person name="Rachinger M."/>
            <person name="Strittmatter A."/>
            <person name="Daniel R."/>
            <person name="Gottschalk G."/>
            <person name="Meyer O."/>
        </authorList>
    </citation>
    <scope>NUCLEOTIDE SEQUENCE [LARGE SCALE GENOMIC DNA]</scope>
    <source>
        <strain evidence="11">ATCC 49405 / DSM 1227 / KCTC 32145 / OM5</strain>
    </source>
</reference>
<dbReference type="Pfam" id="PF25954">
    <property type="entry name" value="Beta-barrel_RND_2"/>
    <property type="match status" value="1"/>
</dbReference>
<dbReference type="Gene3D" id="2.40.30.170">
    <property type="match status" value="1"/>
</dbReference>
<dbReference type="Pfam" id="PF25973">
    <property type="entry name" value="BSH_CzcB"/>
    <property type="match status" value="1"/>
</dbReference>
<dbReference type="GO" id="GO:0046686">
    <property type="term" value="P:response to cadmium ion"/>
    <property type="evidence" value="ECO:0007669"/>
    <property type="project" value="UniProtKB-KW"/>
</dbReference>
<dbReference type="EMBL" id="CP002826">
    <property type="protein sequence ID" value="AEI06125.1"/>
    <property type="molecule type" value="Genomic_DNA"/>
</dbReference>
<dbReference type="SUPFAM" id="SSF111369">
    <property type="entry name" value="HlyD-like secretion proteins"/>
    <property type="match status" value="1"/>
</dbReference>
<evidence type="ECO:0000256" key="2">
    <source>
        <dbReference type="ARBA" id="ARBA00022448"/>
    </source>
</evidence>
<dbReference type="HOGENOM" id="CLU_018816_13_3_5"/>
<dbReference type="NCBIfam" id="TIGR01730">
    <property type="entry name" value="RND_mfp"/>
    <property type="match status" value="1"/>
</dbReference>
<comment type="similarity">
    <text evidence="1">Belongs to the membrane fusion protein (MFP) (TC 8.A.1) family.</text>
</comment>
<evidence type="ECO:0000256" key="1">
    <source>
        <dbReference type="ARBA" id="ARBA00009477"/>
    </source>
</evidence>
<keyword evidence="11" id="KW-1185">Reference proteome</keyword>
<keyword evidence="3" id="KW-0862">Zinc</keyword>
<name>F8BXI7_AFIC5</name>
<dbReference type="Proteomes" id="UP000007730">
    <property type="component" value="Chromosome"/>
</dbReference>
<dbReference type="PANTHER" id="PTHR30097:SF15">
    <property type="entry name" value="CATION EFFLUX SYSTEM PROTEIN CUSB"/>
    <property type="match status" value="1"/>
</dbReference>
<feature type="domain" description="CusB-like beta-barrel" evidence="8">
    <location>
        <begin position="273"/>
        <end position="348"/>
    </location>
</feature>
<dbReference type="Pfam" id="PF25893">
    <property type="entry name" value="HH_CzcB"/>
    <property type="match status" value="1"/>
</dbReference>
<dbReference type="Gene3D" id="1.10.287.470">
    <property type="entry name" value="Helix hairpin bin"/>
    <property type="match status" value="1"/>
</dbReference>
<gene>
    <name evidence="10" type="ordered locus">OCA5_c14090</name>
</gene>
<dbReference type="GO" id="GO:0030288">
    <property type="term" value="C:outer membrane-bounded periplasmic space"/>
    <property type="evidence" value="ECO:0007669"/>
    <property type="project" value="TreeGrafter"/>
</dbReference>
<protein>
    <submittedName>
        <fullName evidence="10">Membrane fusion protein</fullName>
    </submittedName>
</protein>
<dbReference type="InterPro" id="IPR006143">
    <property type="entry name" value="RND_pump_MFP"/>
</dbReference>
<dbReference type="OrthoDB" id="9806939at2"/>
<feature type="coiled-coil region" evidence="6">
    <location>
        <begin position="185"/>
        <end position="212"/>
    </location>
</feature>
<comment type="function">
    <text evidence="5">CzcA and CzcB together would act in zinc efflux nearly as effectively as the complete czc efflux system (CzcABC). The CzcB protein is thought to funnel zinc cations to the CzcA transport protein.</text>
</comment>
<feature type="domain" description="CzcB-like barrel-sandwich hybrid" evidence="9">
    <location>
        <begin position="104"/>
        <end position="270"/>
    </location>
</feature>
<dbReference type="GO" id="GO:0016020">
    <property type="term" value="C:membrane"/>
    <property type="evidence" value="ECO:0007669"/>
    <property type="project" value="InterPro"/>
</dbReference>
<evidence type="ECO:0000313" key="10">
    <source>
        <dbReference type="EMBL" id="AEI06125.1"/>
    </source>
</evidence>
<keyword evidence="6" id="KW-0175">Coiled coil</keyword>
<dbReference type="FunFam" id="2.40.420.20:FF:000006">
    <property type="entry name" value="RND family efflux transporter MFP subunit"/>
    <property type="match status" value="1"/>
</dbReference>
<evidence type="ECO:0000256" key="4">
    <source>
        <dbReference type="ARBA" id="ARBA00043263"/>
    </source>
</evidence>
<dbReference type="Gene3D" id="2.40.50.100">
    <property type="match status" value="1"/>
</dbReference>
<feature type="domain" description="CzcB-like alpha-helical hairpin" evidence="7">
    <location>
        <begin position="156"/>
        <end position="208"/>
    </location>
</feature>
<dbReference type="FunFam" id="2.40.30.170:FF:000010">
    <property type="entry name" value="Efflux RND transporter periplasmic adaptor subunit"/>
    <property type="match status" value="1"/>
</dbReference>
<dbReference type="AlphaFoldDB" id="F8BXI7"/>
<dbReference type="GO" id="GO:0060003">
    <property type="term" value="P:copper ion export"/>
    <property type="evidence" value="ECO:0007669"/>
    <property type="project" value="TreeGrafter"/>
</dbReference>
<dbReference type="GO" id="GO:0022857">
    <property type="term" value="F:transmembrane transporter activity"/>
    <property type="evidence" value="ECO:0007669"/>
    <property type="project" value="InterPro"/>
</dbReference>
<dbReference type="GO" id="GO:0015679">
    <property type="term" value="P:plasma membrane copper ion transport"/>
    <property type="evidence" value="ECO:0007669"/>
    <property type="project" value="TreeGrafter"/>
</dbReference>
<evidence type="ECO:0000259" key="7">
    <source>
        <dbReference type="Pfam" id="PF25893"/>
    </source>
</evidence>
<dbReference type="eggNOG" id="COG0845">
    <property type="taxonomic scope" value="Bacteria"/>
</dbReference>
<dbReference type="InterPro" id="IPR051909">
    <property type="entry name" value="MFP_Cation_Efflux"/>
</dbReference>
<keyword evidence="2" id="KW-0813">Transport</keyword>
<dbReference type="PANTHER" id="PTHR30097">
    <property type="entry name" value="CATION EFFLUX SYSTEM PROTEIN CUSB"/>
    <property type="match status" value="1"/>
</dbReference>
<evidence type="ECO:0000256" key="5">
    <source>
        <dbReference type="ARBA" id="ARBA00058766"/>
    </source>
</evidence>
<dbReference type="InterPro" id="IPR058648">
    <property type="entry name" value="HH_CzcB-like"/>
</dbReference>
<keyword evidence="4" id="KW-0105">Cadmium resistance</keyword>
<dbReference type="InterPro" id="IPR058792">
    <property type="entry name" value="Beta-barrel_RND_2"/>
</dbReference>
<evidence type="ECO:0000256" key="6">
    <source>
        <dbReference type="SAM" id="Coils"/>
    </source>
</evidence>
<sequence length="423" mass="45991">MPDHMSPSKTMSSLKVMADQFGRKRAVLSLFGVLAVAGAAYSAYQYTTSRPQMSDISSKAVQDPTHYKPTSLEWATLTIAPVTDRVFRAEHVTEGKISIDEDRSTQVFSPYTGRVTKLLVRPGEQVAQGQPLFVLEAADTVQSQNDFIAALTASNKAQSALDLAQTQGKRAKELFDGKAIPLKDYQSAQATLIQAENDMRSAQTALEASRNRLRILGLSEEAITSFQDKGRINPEVTVVSPIAGTVVQRKVGPGQYISAGATDPVFVIGDLSTVWLTGYVREADADEIAVGQDISFTVLASPGRERNARIDYVATAIDPVTRRLTIRATIDNADRSLKPEMFANVTIYSPGDHSSVAVPRQALIYEADRVRLWVAHDDHTIELRTVQTGLSNGDFVEVKDKLFSGEQVVVKGGLFIDRAASGS</sequence>
<dbReference type="STRING" id="504832.OCA5_c14090"/>
<dbReference type="Gene3D" id="2.40.420.20">
    <property type="match status" value="1"/>
</dbReference>
<evidence type="ECO:0000313" key="11">
    <source>
        <dbReference type="Proteomes" id="UP000007730"/>
    </source>
</evidence>
<accession>F8BXI7</accession>
<organism evidence="10 11">
    <name type="scientific">Afipia carboxidovorans (strain ATCC 49405 / DSM 1227 / KCTC 32145 / OM5)</name>
    <name type="common">Oligotropha carboxidovorans</name>
    <dbReference type="NCBI Taxonomy" id="504832"/>
    <lineage>
        <taxon>Bacteria</taxon>
        <taxon>Pseudomonadati</taxon>
        <taxon>Pseudomonadota</taxon>
        <taxon>Alphaproteobacteria</taxon>
        <taxon>Hyphomicrobiales</taxon>
        <taxon>Nitrobacteraceae</taxon>
        <taxon>Afipia</taxon>
    </lineage>
</organism>
<evidence type="ECO:0000256" key="3">
    <source>
        <dbReference type="ARBA" id="ARBA00022833"/>
    </source>
</evidence>
<dbReference type="KEGG" id="ocg:OCA5_c14090"/>
<evidence type="ECO:0000259" key="9">
    <source>
        <dbReference type="Pfam" id="PF25973"/>
    </source>
</evidence>
<proteinExistence type="inferred from homology"/>
<dbReference type="InterPro" id="IPR058647">
    <property type="entry name" value="BSH_CzcB-like"/>
</dbReference>